<evidence type="ECO:0000256" key="7">
    <source>
        <dbReference type="ARBA" id="ARBA00022801"/>
    </source>
</evidence>
<keyword evidence="10 15" id="KW-0234">DNA repair</keyword>
<dbReference type="GO" id="GO:0140078">
    <property type="term" value="F:class I DNA-(apurinic or apyrimidinic site) endonuclease activity"/>
    <property type="evidence" value="ECO:0007669"/>
    <property type="project" value="UniProtKB-EC"/>
</dbReference>
<dbReference type="GO" id="GO:0008270">
    <property type="term" value="F:zinc ion binding"/>
    <property type="evidence" value="ECO:0007669"/>
    <property type="project" value="UniProtKB-UniRule"/>
</dbReference>
<dbReference type="GO" id="GO:0003684">
    <property type="term" value="F:damaged DNA binding"/>
    <property type="evidence" value="ECO:0007669"/>
    <property type="project" value="InterPro"/>
</dbReference>
<evidence type="ECO:0000313" key="16">
    <source>
        <dbReference type="EMBL" id="MCG7947818.1"/>
    </source>
</evidence>
<keyword evidence="7 15" id="KW-0378">Hydrolase</keyword>
<dbReference type="Gene3D" id="3.20.190.10">
    <property type="entry name" value="MutM-like, N-terminal"/>
    <property type="match status" value="1"/>
</dbReference>
<keyword evidence="12 15" id="KW-0511">Multifunctional enzyme</keyword>
<gene>
    <name evidence="15 16" type="primary">mutM</name>
    <name evidence="15" type="synonym">fpg</name>
    <name evidence="16" type="ORF">JAZ07_15860</name>
</gene>
<feature type="active site" description="Schiff-base intermediate with DNA" evidence="15">
    <location>
        <position position="2"/>
    </location>
</feature>
<dbReference type="InterPro" id="IPR012319">
    <property type="entry name" value="FPG_cat"/>
</dbReference>
<dbReference type="NCBIfam" id="TIGR00577">
    <property type="entry name" value="fpg"/>
    <property type="match status" value="1"/>
</dbReference>
<dbReference type="EC" id="3.2.2.23" evidence="15"/>
<dbReference type="AlphaFoldDB" id="A0A9E4KFI4"/>
<dbReference type="HAMAP" id="MF_00103">
    <property type="entry name" value="Fapy_DNA_glycosyl"/>
    <property type="match status" value="1"/>
</dbReference>
<keyword evidence="6 15" id="KW-0863">Zinc-finger</keyword>
<dbReference type="Gene3D" id="1.10.8.50">
    <property type="match status" value="1"/>
</dbReference>
<comment type="cofactor">
    <cofactor evidence="15">
        <name>Zn(2+)</name>
        <dbReference type="ChEBI" id="CHEBI:29105"/>
    </cofactor>
    <text evidence="15">Binds 1 zinc ion per subunit.</text>
</comment>
<evidence type="ECO:0000313" key="17">
    <source>
        <dbReference type="Proteomes" id="UP000886667"/>
    </source>
</evidence>
<dbReference type="EMBL" id="JAEPCM010000566">
    <property type="protein sequence ID" value="MCG7947818.1"/>
    <property type="molecule type" value="Genomic_DNA"/>
</dbReference>
<dbReference type="InterPro" id="IPR015886">
    <property type="entry name" value="H2TH_FPG"/>
</dbReference>
<dbReference type="InterPro" id="IPR035937">
    <property type="entry name" value="FPG_N"/>
</dbReference>
<dbReference type="Pfam" id="PF06831">
    <property type="entry name" value="H2TH"/>
    <property type="match status" value="1"/>
</dbReference>
<evidence type="ECO:0000256" key="15">
    <source>
        <dbReference type="HAMAP-Rule" id="MF_00103"/>
    </source>
</evidence>
<feature type="binding site" evidence="15">
    <location>
        <position position="152"/>
    </location>
    <ligand>
        <name>DNA</name>
        <dbReference type="ChEBI" id="CHEBI:16991"/>
    </ligand>
</feature>
<dbReference type="PROSITE" id="PS51066">
    <property type="entry name" value="ZF_FPG_2"/>
    <property type="match status" value="1"/>
</dbReference>
<feature type="active site" description="Proton donor; for delta-elimination activity" evidence="15">
    <location>
        <position position="261"/>
    </location>
</feature>
<dbReference type="Pfam" id="PF06827">
    <property type="entry name" value="zf-FPG_IleRS"/>
    <property type="match status" value="1"/>
</dbReference>
<dbReference type="GO" id="GO:0006284">
    <property type="term" value="P:base-excision repair"/>
    <property type="evidence" value="ECO:0007669"/>
    <property type="project" value="InterPro"/>
</dbReference>
<evidence type="ECO:0000256" key="4">
    <source>
        <dbReference type="ARBA" id="ARBA00022723"/>
    </source>
</evidence>
<evidence type="ECO:0000256" key="5">
    <source>
        <dbReference type="ARBA" id="ARBA00022763"/>
    </source>
</evidence>
<evidence type="ECO:0000256" key="8">
    <source>
        <dbReference type="ARBA" id="ARBA00022833"/>
    </source>
</evidence>
<dbReference type="InterPro" id="IPR020629">
    <property type="entry name" value="FPG_Glyclase"/>
</dbReference>
<sequence length="271" mass="30432">MPELPEVETTCRGIAPHITGKRVKQVVIRQPRLRWPIPADLPQQLNGRKLLQVSRRGKYLLLSFHHGTLIIHLGMSGSLRILNSESAVQKHDHFDLLVSGGKLLRLRDPRRFGAVLWTDQPPSQHPLIAHLGPEPLQERFNTAYLYEQGQGRRVAVKQLIMDSKIVVGVGNIYASECLFKSAIHPTRPSNRISESRYAKLVEAIKQTLTAAIAQGGTTLRDFQREDGNPGYFAQQLQVYGKTDQACPACGSPIRQKTIGQRSTFYCPKCQR</sequence>
<dbReference type="InterPro" id="IPR010663">
    <property type="entry name" value="Znf_FPG/IleRS"/>
</dbReference>
<protein>
    <recommendedName>
        <fullName evidence="15">Formamidopyrimidine-DNA glycosylase</fullName>
        <shortName evidence="15">Fapy-DNA glycosylase</shortName>
        <ecNumber evidence="15">3.2.2.23</ecNumber>
    </recommendedName>
    <alternativeName>
        <fullName evidence="15">DNA-(apurinic or apyrimidinic site) lyase MutM</fullName>
        <shortName evidence="15">AP lyase MutM</shortName>
        <ecNumber evidence="15">4.2.99.18</ecNumber>
    </alternativeName>
</protein>
<dbReference type="InterPro" id="IPR000214">
    <property type="entry name" value="Znf_DNA_glyclase/AP_lyase"/>
</dbReference>
<evidence type="ECO:0000256" key="14">
    <source>
        <dbReference type="ARBA" id="ARBA00044632"/>
    </source>
</evidence>
<comment type="caution">
    <text evidence="16">The sequence shown here is derived from an EMBL/GenBank/DDBJ whole genome shotgun (WGS) entry which is preliminary data.</text>
</comment>
<keyword evidence="13 15" id="KW-0326">Glycosidase</keyword>
<comment type="catalytic activity">
    <reaction evidence="1 15">
        <text>Hydrolysis of DNA containing ring-opened 7-methylguanine residues, releasing 2,6-diamino-4-hydroxy-5-(N-methyl)formamidopyrimidine.</text>
        <dbReference type="EC" id="3.2.2.23"/>
    </reaction>
</comment>
<dbReference type="NCBIfam" id="NF002211">
    <property type="entry name" value="PRK01103.1"/>
    <property type="match status" value="1"/>
</dbReference>
<comment type="catalytic activity">
    <reaction evidence="14 15">
        <text>2'-deoxyribonucleotide-(2'-deoxyribose 5'-phosphate)-2'-deoxyribonucleotide-DNA = a 3'-end 2'-deoxyribonucleotide-(2,3-dehydro-2,3-deoxyribose 5'-phosphate)-DNA + a 5'-end 5'-phospho-2'-deoxyribonucleoside-DNA + H(+)</text>
        <dbReference type="Rhea" id="RHEA:66592"/>
        <dbReference type="Rhea" id="RHEA-COMP:13180"/>
        <dbReference type="Rhea" id="RHEA-COMP:16897"/>
        <dbReference type="Rhea" id="RHEA-COMP:17067"/>
        <dbReference type="ChEBI" id="CHEBI:15378"/>
        <dbReference type="ChEBI" id="CHEBI:136412"/>
        <dbReference type="ChEBI" id="CHEBI:157695"/>
        <dbReference type="ChEBI" id="CHEBI:167181"/>
        <dbReference type="EC" id="4.2.99.18"/>
    </reaction>
</comment>
<reference evidence="16" key="1">
    <citation type="journal article" date="2021" name="Proc. Natl. Acad. Sci. U.S.A.">
        <title>Global biogeography of chemosynthetic symbionts reveals both localized and globally distributed symbiont groups. .</title>
        <authorList>
            <person name="Osvatic J.T."/>
            <person name="Wilkins L.G.E."/>
            <person name="Leibrecht L."/>
            <person name="Leray M."/>
            <person name="Zauner S."/>
            <person name="Polzin J."/>
            <person name="Camacho Y."/>
            <person name="Gros O."/>
            <person name="van Gils J.A."/>
            <person name="Eisen J.A."/>
            <person name="Petersen J.M."/>
            <person name="Yuen B."/>
        </authorList>
    </citation>
    <scope>NUCLEOTIDE SEQUENCE</scope>
    <source>
        <strain evidence="16">MAGclacostrist064TRANS</strain>
    </source>
</reference>
<name>A0A9E4KFI4_9GAMM</name>
<evidence type="ECO:0000256" key="6">
    <source>
        <dbReference type="ARBA" id="ARBA00022771"/>
    </source>
</evidence>
<dbReference type="EC" id="4.2.99.18" evidence="15"/>
<evidence type="ECO:0000256" key="9">
    <source>
        <dbReference type="ARBA" id="ARBA00023125"/>
    </source>
</evidence>
<dbReference type="CDD" id="cd08966">
    <property type="entry name" value="EcFpg-like_N"/>
    <property type="match status" value="1"/>
</dbReference>
<evidence type="ECO:0000256" key="11">
    <source>
        <dbReference type="ARBA" id="ARBA00023239"/>
    </source>
</evidence>
<evidence type="ECO:0000256" key="3">
    <source>
        <dbReference type="ARBA" id="ARBA00011245"/>
    </source>
</evidence>
<dbReference type="PANTHER" id="PTHR22993:SF9">
    <property type="entry name" value="FORMAMIDOPYRIMIDINE-DNA GLYCOSYLASE"/>
    <property type="match status" value="1"/>
</dbReference>
<dbReference type="FunFam" id="3.20.190.10:FF:000001">
    <property type="entry name" value="Formamidopyrimidine-DNA glycosylase"/>
    <property type="match status" value="1"/>
</dbReference>
<dbReference type="GO" id="GO:0034039">
    <property type="term" value="F:8-oxo-7,8-dihydroguanine DNA N-glycosylase activity"/>
    <property type="evidence" value="ECO:0007669"/>
    <property type="project" value="TreeGrafter"/>
</dbReference>
<feature type="binding site" evidence="15">
    <location>
        <position position="91"/>
    </location>
    <ligand>
        <name>DNA</name>
        <dbReference type="ChEBI" id="CHEBI:16991"/>
    </ligand>
</feature>
<dbReference type="PROSITE" id="PS01242">
    <property type="entry name" value="ZF_FPG_1"/>
    <property type="match status" value="1"/>
</dbReference>
<keyword evidence="4 15" id="KW-0479">Metal-binding</keyword>
<dbReference type="InterPro" id="IPR010979">
    <property type="entry name" value="Ribosomal_uS13-like_H2TH"/>
</dbReference>
<dbReference type="InterPro" id="IPR015887">
    <property type="entry name" value="DNA_glyclase_Znf_dom_DNA_BS"/>
</dbReference>
<comment type="subunit">
    <text evidence="3 15">Monomer.</text>
</comment>
<dbReference type="Pfam" id="PF01149">
    <property type="entry name" value="Fapy_DNA_glyco"/>
    <property type="match status" value="1"/>
</dbReference>
<dbReference type="Proteomes" id="UP000886667">
    <property type="component" value="Unassembled WGS sequence"/>
</dbReference>
<accession>A0A9E4KFI4</accession>
<keyword evidence="11 15" id="KW-0456">Lyase</keyword>
<dbReference type="SMART" id="SM00898">
    <property type="entry name" value="Fapy_DNA_glyco"/>
    <property type="match status" value="1"/>
</dbReference>
<evidence type="ECO:0000256" key="13">
    <source>
        <dbReference type="ARBA" id="ARBA00023295"/>
    </source>
</evidence>
<evidence type="ECO:0000256" key="12">
    <source>
        <dbReference type="ARBA" id="ARBA00023268"/>
    </source>
</evidence>
<keyword evidence="9 15" id="KW-0238">DNA-binding</keyword>
<dbReference type="FunFam" id="1.10.8.50:FF:000003">
    <property type="entry name" value="Formamidopyrimidine-DNA glycosylase"/>
    <property type="match status" value="1"/>
</dbReference>
<comment type="function">
    <text evidence="15">Involved in base excision repair of DNA damaged by oxidation or by mutagenic agents. Acts as DNA glycosylase that recognizes and removes damaged bases. Has a preference for oxidized purines, such as 7,8-dihydro-8-oxoguanine (8-oxoG). Has AP (apurinic/apyrimidinic) lyase activity and introduces nicks in the DNA strand. Cleaves the DNA backbone by beta-delta elimination to generate a single-strand break at the site of the removed base with both 3'- and 5'-phosphates.</text>
</comment>
<comment type="similarity">
    <text evidence="2 15">Belongs to the FPG family.</text>
</comment>
<keyword evidence="8 15" id="KW-0862">Zinc</keyword>
<evidence type="ECO:0000256" key="1">
    <source>
        <dbReference type="ARBA" id="ARBA00001668"/>
    </source>
</evidence>
<dbReference type="PROSITE" id="PS51068">
    <property type="entry name" value="FPG_CAT"/>
    <property type="match status" value="1"/>
</dbReference>
<dbReference type="SUPFAM" id="SSF81624">
    <property type="entry name" value="N-terminal domain of MutM-like DNA repair proteins"/>
    <property type="match status" value="1"/>
</dbReference>
<dbReference type="SUPFAM" id="SSF57716">
    <property type="entry name" value="Glucocorticoid receptor-like (DNA-binding domain)"/>
    <property type="match status" value="1"/>
</dbReference>
<evidence type="ECO:0000256" key="2">
    <source>
        <dbReference type="ARBA" id="ARBA00009409"/>
    </source>
</evidence>
<feature type="active site" description="Proton donor" evidence="15">
    <location>
        <position position="3"/>
    </location>
</feature>
<feature type="binding site" evidence="15">
    <location>
        <position position="110"/>
    </location>
    <ligand>
        <name>DNA</name>
        <dbReference type="ChEBI" id="CHEBI:16991"/>
    </ligand>
</feature>
<dbReference type="PANTHER" id="PTHR22993">
    <property type="entry name" value="FORMAMIDOPYRIMIDINE-DNA GLYCOSYLASE"/>
    <property type="match status" value="1"/>
</dbReference>
<feature type="active site" description="Proton donor; for beta-elimination activity" evidence="15">
    <location>
        <position position="58"/>
    </location>
</feature>
<proteinExistence type="inferred from homology"/>
<dbReference type="SUPFAM" id="SSF46946">
    <property type="entry name" value="S13-like H2TH domain"/>
    <property type="match status" value="1"/>
</dbReference>
<keyword evidence="5 15" id="KW-0227">DNA damage</keyword>
<evidence type="ECO:0000256" key="10">
    <source>
        <dbReference type="ARBA" id="ARBA00023204"/>
    </source>
</evidence>
<organism evidence="16 17">
    <name type="scientific">Candidatus Thiodiazotropha taylori</name>
    <dbReference type="NCBI Taxonomy" id="2792791"/>
    <lineage>
        <taxon>Bacteria</taxon>
        <taxon>Pseudomonadati</taxon>
        <taxon>Pseudomonadota</taxon>
        <taxon>Gammaproteobacteria</taxon>
        <taxon>Chromatiales</taxon>
        <taxon>Sedimenticolaceae</taxon>
        <taxon>Candidatus Thiodiazotropha</taxon>
    </lineage>
</organism>
<dbReference type="SMART" id="SM01232">
    <property type="entry name" value="H2TH"/>
    <property type="match status" value="1"/>
</dbReference>